<keyword evidence="1 4" id="KW-0812">Transmembrane</keyword>
<dbReference type="Gene3D" id="1.20.1250.20">
    <property type="entry name" value="MFS general substrate transporter like domains"/>
    <property type="match status" value="1"/>
</dbReference>
<name>A0A857JM69_9ALTE</name>
<accession>A0A857JM69</accession>
<feature type="transmembrane region" description="Helical" evidence="4">
    <location>
        <begin position="353"/>
        <end position="373"/>
    </location>
</feature>
<feature type="transmembrane region" description="Helical" evidence="4">
    <location>
        <begin position="315"/>
        <end position="332"/>
    </location>
</feature>
<evidence type="ECO:0000256" key="2">
    <source>
        <dbReference type="ARBA" id="ARBA00022989"/>
    </source>
</evidence>
<evidence type="ECO:0000313" key="6">
    <source>
        <dbReference type="EMBL" id="QHJ12398.1"/>
    </source>
</evidence>
<sequence>MLSIRPAEALQSKPASTKPSVLSTRQLFLFAFAIAATVANLYYVQPLLPEIKSSFVLSGIESSLLGSLTQLGYAAALLFISPLGDIFPRKSVVSVLSCTLITGSLMVGLSEYTIALLLGLFCIGVSANITQQIIPLAASLSIPSDRGRVVGTLMTGLTAGILISRAISGFIAQHYEWRAVFIFAAVIAACVGVLLNVRLPLNQPTAKLAYPALLRSMLTLFRQHKLLRVASITGALWFAAFNALWVTVAIHVMDGPLNFSVQQAGLLGFVGLSGIVGAKVSGRLVTKLGASRLISSAIGLTIAGFAVLMVFGASIWGLVIGIILIDVGVFAAQVPNQVSVFSIDPAAQSRINAVYMLMYYTGASLGAAGAMYLVNHMDWQTVIYFAIGLSVLALTHHRFQAKHY</sequence>
<dbReference type="PANTHER" id="PTHR42910:SF1">
    <property type="entry name" value="MAJOR FACILITATOR SUPERFAMILY (MFS) PROFILE DOMAIN-CONTAINING PROTEIN"/>
    <property type="match status" value="1"/>
</dbReference>
<dbReference type="AlphaFoldDB" id="A0A857JM69"/>
<organism evidence="6 7">
    <name type="scientific">Paraglaciecola mesophila</name>
    <dbReference type="NCBI Taxonomy" id="197222"/>
    <lineage>
        <taxon>Bacteria</taxon>
        <taxon>Pseudomonadati</taxon>
        <taxon>Pseudomonadota</taxon>
        <taxon>Gammaproteobacteria</taxon>
        <taxon>Alteromonadales</taxon>
        <taxon>Alteromonadaceae</taxon>
        <taxon>Paraglaciecola</taxon>
    </lineage>
</organism>
<feature type="transmembrane region" description="Helical" evidence="4">
    <location>
        <begin position="379"/>
        <end position="395"/>
    </location>
</feature>
<dbReference type="PROSITE" id="PS50850">
    <property type="entry name" value="MFS"/>
    <property type="match status" value="1"/>
</dbReference>
<dbReference type="InterPro" id="IPR036259">
    <property type="entry name" value="MFS_trans_sf"/>
</dbReference>
<dbReference type="KEGG" id="pmes:FX988_02655"/>
<evidence type="ECO:0000256" key="4">
    <source>
        <dbReference type="SAM" id="Phobius"/>
    </source>
</evidence>
<feature type="transmembrane region" description="Helical" evidence="4">
    <location>
        <begin position="64"/>
        <end position="84"/>
    </location>
</feature>
<dbReference type="InterPro" id="IPR020846">
    <property type="entry name" value="MFS_dom"/>
</dbReference>
<feature type="transmembrane region" description="Helical" evidence="4">
    <location>
        <begin position="290"/>
        <end position="309"/>
    </location>
</feature>
<feature type="transmembrane region" description="Helical" evidence="4">
    <location>
        <begin position="27"/>
        <end position="44"/>
    </location>
</feature>
<feature type="transmembrane region" description="Helical" evidence="4">
    <location>
        <begin position="149"/>
        <end position="171"/>
    </location>
</feature>
<dbReference type="Proteomes" id="UP000464524">
    <property type="component" value="Chromosome"/>
</dbReference>
<feature type="transmembrane region" description="Helical" evidence="4">
    <location>
        <begin position="91"/>
        <end position="109"/>
    </location>
</feature>
<protein>
    <submittedName>
        <fullName evidence="6">Putative transporter</fullName>
    </submittedName>
</protein>
<evidence type="ECO:0000256" key="3">
    <source>
        <dbReference type="ARBA" id="ARBA00023136"/>
    </source>
</evidence>
<feature type="transmembrane region" description="Helical" evidence="4">
    <location>
        <begin position="226"/>
        <end position="253"/>
    </location>
</feature>
<dbReference type="InterPro" id="IPR011701">
    <property type="entry name" value="MFS"/>
</dbReference>
<dbReference type="OrthoDB" id="9815356at2"/>
<dbReference type="Pfam" id="PF07690">
    <property type="entry name" value="MFS_1"/>
    <property type="match status" value="1"/>
</dbReference>
<dbReference type="GO" id="GO:0022857">
    <property type="term" value="F:transmembrane transporter activity"/>
    <property type="evidence" value="ECO:0007669"/>
    <property type="project" value="InterPro"/>
</dbReference>
<evidence type="ECO:0000256" key="1">
    <source>
        <dbReference type="ARBA" id="ARBA00022692"/>
    </source>
</evidence>
<dbReference type="EMBL" id="CP047656">
    <property type="protein sequence ID" value="QHJ12398.1"/>
    <property type="molecule type" value="Genomic_DNA"/>
</dbReference>
<keyword evidence="3 4" id="KW-0472">Membrane</keyword>
<dbReference type="PANTHER" id="PTHR42910">
    <property type="entry name" value="TRANSPORTER SCO4007-RELATED"/>
    <property type="match status" value="1"/>
</dbReference>
<dbReference type="CDD" id="cd17324">
    <property type="entry name" value="MFS_NepI_like"/>
    <property type="match status" value="1"/>
</dbReference>
<evidence type="ECO:0000313" key="7">
    <source>
        <dbReference type="Proteomes" id="UP000464524"/>
    </source>
</evidence>
<gene>
    <name evidence="6" type="ORF">FX988_02655</name>
</gene>
<keyword evidence="7" id="KW-1185">Reference proteome</keyword>
<feature type="transmembrane region" description="Helical" evidence="4">
    <location>
        <begin position="115"/>
        <end position="137"/>
    </location>
</feature>
<proteinExistence type="predicted"/>
<feature type="domain" description="Major facilitator superfamily (MFS) profile" evidence="5">
    <location>
        <begin position="26"/>
        <end position="404"/>
    </location>
</feature>
<dbReference type="SUPFAM" id="SSF103473">
    <property type="entry name" value="MFS general substrate transporter"/>
    <property type="match status" value="1"/>
</dbReference>
<dbReference type="RefSeq" id="WP_160180454.1">
    <property type="nucleotide sequence ID" value="NZ_CP047656.1"/>
</dbReference>
<keyword evidence="2 4" id="KW-1133">Transmembrane helix</keyword>
<feature type="transmembrane region" description="Helical" evidence="4">
    <location>
        <begin position="177"/>
        <end position="197"/>
    </location>
</feature>
<reference evidence="6 7" key="1">
    <citation type="submission" date="2019-12" db="EMBL/GenBank/DDBJ databases">
        <title>Genome sequencing and assembly of endphytes of Porphyra tenera.</title>
        <authorList>
            <person name="Park J.M."/>
            <person name="Shin R."/>
            <person name="Jo S.H."/>
        </authorList>
    </citation>
    <scope>NUCLEOTIDE SEQUENCE [LARGE SCALE GENOMIC DNA]</scope>
    <source>
        <strain evidence="6 7">GPM4</strain>
    </source>
</reference>
<feature type="transmembrane region" description="Helical" evidence="4">
    <location>
        <begin position="259"/>
        <end position="278"/>
    </location>
</feature>
<evidence type="ECO:0000259" key="5">
    <source>
        <dbReference type="PROSITE" id="PS50850"/>
    </source>
</evidence>